<reference evidence="8" key="1">
    <citation type="submission" date="2023-07" db="EMBL/GenBank/DDBJ databases">
        <title>30 novel species of actinomycetes from the DSMZ collection.</title>
        <authorList>
            <person name="Nouioui I."/>
        </authorList>
    </citation>
    <scope>NUCLEOTIDE SEQUENCE [LARGE SCALE GENOMIC DNA]</scope>
    <source>
        <strain evidence="8">DSM 44399</strain>
    </source>
</reference>
<keyword evidence="8" id="KW-1185">Reference proteome</keyword>
<sequence>MHFRSPYWLFLLLGAAAIALVYLLLQLRKRTFVARFSNTQLLASVVPRRPGWRRHLTFSLLLVSLVVLSLGVAGPTAAVRVPREKATVMLAIDVSLSMEATDVVPTRLQAAQQAAANFADILPKQINLGLVKFGRSGDVLVPPTLDRNAVKHAIAGLQLEEYTAIGEGVFACLDALTTFSKTSTTSNDKPAPARVVLLSDGYNTVGRTVSEAAAAAKKADTPVSTIAFGTDNGTVDVQGTVQSVPSDKVTLRGLAQSTGGSFHTATSVEELKSVYKDIGSQIGYTTEQRDISWRFMLAGLLLALGAGATSLLWSGRLA</sequence>
<feature type="transmembrane region" description="Helical" evidence="5">
    <location>
        <begin position="6"/>
        <end position="25"/>
    </location>
</feature>
<gene>
    <name evidence="7" type="ORF">RM423_04670</name>
</gene>
<dbReference type="SMART" id="SM00327">
    <property type="entry name" value="VWA"/>
    <property type="match status" value="1"/>
</dbReference>
<dbReference type="Pfam" id="PF07584">
    <property type="entry name" value="BatA"/>
    <property type="match status" value="1"/>
</dbReference>
<feature type="transmembrane region" description="Helical" evidence="5">
    <location>
        <begin position="291"/>
        <end position="313"/>
    </location>
</feature>
<feature type="transmembrane region" description="Helical" evidence="5">
    <location>
        <begin position="58"/>
        <end position="79"/>
    </location>
</feature>
<keyword evidence="3 5" id="KW-1133">Transmembrane helix</keyword>
<dbReference type="EMBL" id="JAVREH010000004">
    <property type="protein sequence ID" value="MDT0260682.1"/>
    <property type="molecule type" value="Genomic_DNA"/>
</dbReference>
<protein>
    <submittedName>
        <fullName evidence="7">VWA domain-containing protein</fullName>
    </submittedName>
</protein>
<evidence type="ECO:0000256" key="1">
    <source>
        <dbReference type="ARBA" id="ARBA00022475"/>
    </source>
</evidence>
<dbReference type="PANTHER" id="PTHR22550:SF5">
    <property type="entry name" value="LEUCINE ZIPPER PROTEIN 4"/>
    <property type="match status" value="1"/>
</dbReference>
<evidence type="ECO:0000256" key="2">
    <source>
        <dbReference type="ARBA" id="ARBA00022692"/>
    </source>
</evidence>
<evidence type="ECO:0000256" key="4">
    <source>
        <dbReference type="ARBA" id="ARBA00023136"/>
    </source>
</evidence>
<dbReference type="InterPro" id="IPR036465">
    <property type="entry name" value="vWFA_dom_sf"/>
</dbReference>
<evidence type="ECO:0000256" key="5">
    <source>
        <dbReference type="SAM" id="Phobius"/>
    </source>
</evidence>
<evidence type="ECO:0000313" key="8">
    <source>
        <dbReference type="Proteomes" id="UP001183176"/>
    </source>
</evidence>
<keyword evidence="4 5" id="KW-0472">Membrane</keyword>
<dbReference type="InterPro" id="IPR024163">
    <property type="entry name" value="Aerotolerance_reg_N"/>
</dbReference>
<dbReference type="PROSITE" id="PS50234">
    <property type="entry name" value="VWFA"/>
    <property type="match status" value="1"/>
</dbReference>
<evidence type="ECO:0000313" key="7">
    <source>
        <dbReference type="EMBL" id="MDT0260682.1"/>
    </source>
</evidence>
<feature type="domain" description="VWFA" evidence="6">
    <location>
        <begin position="87"/>
        <end position="278"/>
    </location>
</feature>
<dbReference type="Pfam" id="PF13519">
    <property type="entry name" value="VWA_2"/>
    <property type="match status" value="1"/>
</dbReference>
<dbReference type="PANTHER" id="PTHR22550">
    <property type="entry name" value="SPORE GERMINATION PROTEIN"/>
    <property type="match status" value="1"/>
</dbReference>
<name>A0ABU2J6R8_9ACTN</name>
<dbReference type="Proteomes" id="UP001183176">
    <property type="component" value="Unassembled WGS sequence"/>
</dbReference>
<dbReference type="InterPro" id="IPR050768">
    <property type="entry name" value="UPF0353/GerABKA_families"/>
</dbReference>
<dbReference type="Gene3D" id="3.40.50.410">
    <property type="entry name" value="von Willebrand factor, type A domain"/>
    <property type="match status" value="1"/>
</dbReference>
<evidence type="ECO:0000256" key="3">
    <source>
        <dbReference type="ARBA" id="ARBA00022989"/>
    </source>
</evidence>
<evidence type="ECO:0000259" key="6">
    <source>
        <dbReference type="PROSITE" id="PS50234"/>
    </source>
</evidence>
<accession>A0ABU2J6R8</accession>
<proteinExistence type="predicted"/>
<dbReference type="SUPFAM" id="SSF53300">
    <property type="entry name" value="vWA-like"/>
    <property type="match status" value="1"/>
</dbReference>
<dbReference type="InterPro" id="IPR002035">
    <property type="entry name" value="VWF_A"/>
</dbReference>
<keyword evidence="2 5" id="KW-0812">Transmembrane</keyword>
<organism evidence="7 8">
    <name type="scientific">Jatrophihabitans lederbergiae</name>
    <dbReference type="NCBI Taxonomy" id="3075547"/>
    <lineage>
        <taxon>Bacteria</taxon>
        <taxon>Bacillati</taxon>
        <taxon>Actinomycetota</taxon>
        <taxon>Actinomycetes</taxon>
        <taxon>Jatrophihabitantales</taxon>
        <taxon>Jatrophihabitantaceae</taxon>
        <taxon>Jatrophihabitans</taxon>
    </lineage>
</organism>
<keyword evidence="1" id="KW-1003">Cell membrane</keyword>
<comment type="caution">
    <text evidence="7">The sequence shown here is derived from an EMBL/GenBank/DDBJ whole genome shotgun (WGS) entry which is preliminary data.</text>
</comment>